<dbReference type="CDD" id="cd11040">
    <property type="entry name" value="CYP7_CYP8-like"/>
    <property type="match status" value="1"/>
</dbReference>
<dbReference type="EMBL" id="QAPF01000026">
    <property type="protein sequence ID" value="TEA20896.1"/>
    <property type="molecule type" value="Genomic_DNA"/>
</dbReference>
<evidence type="ECO:0000256" key="4">
    <source>
        <dbReference type="ARBA" id="ARBA00022723"/>
    </source>
</evidence>
<dbReference type="InterPro" id="IPR050529">
    <property type="entry name" value="CYP450_sterol_14alpha_dmase"/>
</dbReference>
<name>A0A4R8TPU5_9PEZI</name>
<keyword evidence="3 7" id="KW-0349">Heme</keyword>
<keyword evidence="6" id="KW-0560">Oxidoreductase</keyword>
<proteinExistence type="inferred from homology"/>
<keyword evidence="8" id="KW-0472">Membrane</keyword>
<dbReference type="SUPFAM" id="SSF48264">
    <property type="entry name" value="Cytochrome P450"/>
    <property type="match status" value="1"/>
</dbReference>
<dbReference type="PANTHER" id="PTHR24304:SF2">
    <property type="entry name" value="24-HYDROXYCHOLESTEROL 7-ALPHA-HYDROXYLASE"/>
    <property type="match status" value="1"/>
</dbReference>
<protein>
    <submittedName>
        <fullName evidence="9">25-hydroxycholesterol 7-alpha-hydroxylase</fullName>
    </submittedName>
</protein>
<dbReference type="PANTHER" id="PTHR24304">
    <property type="entry name" value="CYTOCHROME P450 FAMILY 7"/>
    <property type="match status" value="1"/>
</dbReference>
<evidence type="ECO:0000313" key="10">
    <source>
        <dbReference type="Proteomes" id="UP000295604"/>
    </source>
</evidence>
<evidence type="ECO:0000256" key="2">
    <source>
        <dbReference type="ARBA" id="ARBA00010617"/>
    </source>
</evidence>
<dbReference type="InterPro" id="IPR002403">
    <property type="entry name" value="Cyt_P450_E_grp-IV"/>
</dbReference>
<keyword evidence="5 7" id="KW-0408">Iron</keyword>
<sequence length="495" mass="56675">MAYDKDAEFLSTRVVLTAAIVLLPLLYLLSRPEEKDAPPSLAETIPFVSNTYHKAMTSSNIVRLRLGPVRLYLIKGGQQVQAMFGKSTVMSPDKFIIMVLRDMQGASEEDVARFVDDKSGRHKVPPAGYEDVPSEQRYWHTLHHLSSTGLAVVDNTAQLAGKYTTFLGEVLEQQPLGEWSTVRLFEYLRRDMGESAIKSLCGTRFLEVNPDFIEQFWWFDGVSYQVMNGLPQWMDPKPALERDRMVAMGEKFLAEVYDQFDWDGLDPETYWEPTFGCSYCMMELLKGRSLFDAVRAEALQALVVDPKTGKKDFDARKLVSMPLMQSIYVEVMRLHVSIGITREIMEDTMLDGYRLRKGALIQAPTNLLHQDDEIWERDSHKASEFWAERHVRYVAKVDETTGQTTTEKVFVMAGKPSEFFPYGGGVSMCPGRHFTKQEILLTLATLVARSDMELVEWTHMDGTRSDRAAKDNEKYFLNAAVPPDRDVKIWWKRLW</sequence>
<evidence type="ECO:0000256" key="6">
    <source>
        <dbReference type="ARBA" id="ARBA00023033"/>
    </source>
</evidence>
<reference evidence="9 10" key="1">
    <citation type="submission" date="2018-11" db="EMBL/GenBank/DDBJ databases">
        <title>Genome sequence and assembly of Colletotrichum sidae.</title>
        <authorList>
            <person name="Gan P."/>
            <person name="Shirasu K."/>
        </authorList>
    </citation>
    <scope>NUCLEOTIDE SEQUENCE [LARGE SCALE GENOMIC DNA]</scope>
    <source>
        <strain evidence="9 10">CBS 518.97</strain>
    </source>
</reference>
<keyword evidence="10" id="KW-1185">Reference proteome</keyword>
<dbReference type="AlphaFoldDB" id="A0A4R8TPU5"/>
<dbReference type="InterPro" id="IPR001128">
    <property type="entry name" value="Cyt_P450"/>
</dbReference>
<dbReference type="GO" id="GO:0016705">
    <property type="term" value="F:oxidoreductase activity, acting on paired donors, with incorporation or reduction of molecular oxygen"/>
    <property type="evidence" value="ECO:0007669"/>
    <property type="project" value="InterPro"/>
</dbReference>
<comment type="caution">
    <text evidence="9">The sequence shown here is derived from an EMBL/GenBank/DDBJ whole genome shotgun (WGS) entry which is preliminary data.</text>
</comment>
<evidence type="ECO:0000256" key="8">
    <source>
        <dbReference type="SAM" id="Phobius"/>
    </source>
</evidence>
<dbReference type="GO" id="GO:0020037">
    <property type="term" value="F:heme binding"/>
    <property type="evidence" value="ECO:0007669"/>
    <property type="project" value="InterPro"/>
</dbReference>
<dbReference type="InterPro" id="IPR036396">
    <property type="entry name" value="Cyt_P450_sf"/>
</dbReference>
<evidence type="ECO:0000256" key="5">
    <source>
        <dbReference type="ARBA" id="ARBA00023004"/>
    </source>
</evidence>
<accession>A0A4R8TPU5</accession>
<dbReference type="GO" id="GO:0005506">
    <property type="term" value="F:iron ion binding"/>
    <property type="evidence" value="ECO:0007669"/>
    <property type="project" value="InterPro"/>
</dbReference>
<evidence type="ECO:0000256" key="7">
    <source>
        <dbReference type="PIRSR" id="PIRSR602403-1"/>
    </source>
</evidence>
<dbReference type="GO" id="GO:0008395">
    <property type="term" value="F:steroid hydroxylase activity"/>
    <property type="evidence" value="ECO:0007669"/>
    <property type="project" value="TreeGrafter"/>
</dbReference>
<comment type="similarity">
    <text evidence="2">Belongs to the cytochrome P450 family.</text>
</comment>
<comment type="cofactor">
    <cofactor evidence="1 7">
        <name>heme</name>
        <dbReference type="ChEBI" id="CHEBI:30413"/>
    </cofactor>
</comment>
<evidence type="ECO:0000313" key="9">
    <source>
        <dbReference type="EMBL" id="TEA20896.1"/>
    </source>
</evidence>
<gene>
    <name evidence="9" type="ORF">C8034_v007990</name>
</gene>
<keyword evidence="8" id="KW-1133">Transmembrane helix</keyword>
<dbReference type="PRINTS" id="PR00465">
    <property type="entry name" value="EP450IV"/>
</dbReference>
<keyword evidence="6" id="KW-0503">Monooxygenase</keyword>
<dbReference type="Proteomes" id="UP000295604">
    <property type="component" value="Unassembled WGS sequence"/>
</dbReference>
<evidence type="ECO:0000256" key="3">
    <source>
        <dbReference type="ARBA" id="ARBA00022617"/>
    </source>
</evidence>
<feature type="binding site" description="axial binding residue" evidence="7">
    <location>
        <position position="429"/>
    </location>
    <ligand>
        <name>heme</name>
        <dbReference type="ChEBI" id="CHEBI:30413"/>
    </ligand>
    <ligandPart>
        <name>Fe</name>
        <dbReference type="ChEBI" id="CHEBI:18248"/>
    </ligandPart>
</feature>
<organism evidence="9 10">
    <name type="scientific">Colletotrichum sidae</name>
    <dbReference type="NCBI Taxonomy" id="1347389"/>
    <lineage>
        <taxon>Eukaryota</taxon>
        <taxon>Fungi</taxon>
        <taxon>Dikarya</taxon>
        <taxon>Ascomycota</taxon>
        <taxon>Pezizomycotina</taxon>
        <taxon>Sordariomycetes</taxon>
        <taxon>Hypocreomycetidae</taxon>
        <taxon>Glomerellales</taxon>
        <taxon>Glomerellaceae</taxon>
        <taxon>Colletotrichum</taxon>
        <taxon>Colletotrichum orbiculare species complex</taxon>
    </lineage>
</organism>
<evidence type="ECO:0000256" key="1">
    <source>
        <dbReference type="ARBA" id="ARBA00001971"/>
    </source>
</evidence>
<keyword evidence="4 7" id="KW-0479">Metal-binding</keyword>
<feature type="transmembrane region" description="Helical" evidence="8">
    <location>
        <begin position="12"/>
        <end position="30"/>
    </location>
</feature>
<keyword evidence="8" id="KW-0812">Transmembrane</keyword>
<dbReference type="Gene3D" id="1.10.630.10">
    <property type="entry name" value="Cytochrome P450"/>
    <property type="match status" value="2"/>
</dbReference>
<dbReference type="Pfam" id="PF00067">
    <property type="entry name" value="p450"/>
    <property type="match status" value="1"/>
</dbReference>